<gene>
    <name evidence="1" type="ORF">DDZ44_07585</name>
</gene>
<sequence>MFFFTQQNTARIVEAYVGEYASGKSEVAINRALELKRQGREVTLVDLDTVEPFYTLRTLKNDLEKKGLKVLAFTRAQSFGLGETGAMLNPAARWALKQEGDIILDVGYGVFGAQTLNLVEGAYESPELKIMAVINYSRPMTGNRERIRSYIKNLGRVDAIVANTHMGDESTIDIIKAGNQEIFIVAAELGIPIAYQVLDEKLKDSGEKNWEIPVKYIKRFMPTAIW</sequence>
<dbReference type="STRING" id="378794.GCA_001570625_00332"/>
<proteinExistence type="predicted"/>
<protein>
    <recommendedName>
        <fullName evidence="3">CobQ/CobB/MinD/ParA nucleotide binding domain-containing protein</fullName>
    </recommendedName>
</protein>
<comment type="caution">
    <text evidence="1">The sequence shown here is derived from an EMBL/GenBank/DDBJ whole genome shotgun (WGS) entry which is preliminary data.</text>
</comment>
<dbReference type="EMBL" id="DNZF01000166">
    <property type="protein sequence ID" value="HBK53779.1"/>
    <property type="molecule type" value="Genomic_DNA"/>
</dbReference>
<evidence type="ECO:0008006" key="3">
    <source>
        <dbReference type="Google" id="ProtNLM"/>
    </source>
</evidence>
<evidence type="ECO:0000313" key="1">
    <source>
        <dbReference type="EMBL" id="HBK53779.1"/>
    </source>
</evidence>
<accession>A0A354YX41</accession>
<dbReference type="Proteomes" id="UP000263273">
    <property type="component" value="Unassembled WGS sequence"/>
</dbReference>
<name>A0A354YX41_9FIRM</name>
<evidence type="ECO:0000313" key="2">
    <source>
        <dbReference type="Proteomes" id="UP000263273"/>
    </source>
</evidence>
<reference evidence="1 2" key="1">
    <citation type="journal article" date="2018" name="Nat. Biotechnol.">
        <title>A standardized bacterial taxonomy based on genome phylogeny substantially revises the tree of life.</title>
        <authorList>
            <person name="Parks D.H."/>
            <person name="Chuvochina M."/>
            <person name="Waite D.W."/>
            <person name="Rinke C."/>
            <person name="Skarshewski A."/>
            <person name="Chaumeil P.A."/>
            <person name="Hugenholtz P."/>
        </authorList>
    </citation>
    <scope>NUCLEOTIDE SEQUENCE [LARGE SCALE GENOMIC DNA]</scope>
    <source>
        <strain evidence="1">UBA10948</strain>
    </source>
</reference>
<dbReference type="RefSeq" id="WP_061212918.1">
    <property type="nucleotide sequence ID" value="NZ_DHSN01000024.1"/>
</dbReference>
<dbReference type="SUPFAM" id="SSF52540">
    <property type="entry name" value="P-loop containing nucleoside triphosphate hydrolases"/>
    <property type="match status" value="1"/>
</dbReference>
<dbReference type="InterPro" id="IPR027417">
    <property type="entry name" value="P-loop_NTPase"/>
</dbReference>
<organism evidence="1 2">
    <name type="scientific">Syntrophomonas wolfei</name>
    <dbReference type="NCBI Taxonomy" id="863"/>
    <lineage>
        <taxon>Bacteria</taxon>
        <taxon>Bacillati</taxon>
        <taxon>Bacillota</taxon>
        <taxon>Clostridia</taxon>
        <taxon>Eubacteriales</taxon>
        <taxon>Syntrophomonadaceae</taxon>
        <taxon>Syntrophomonas</taxon>
    </lineage>
</organism>
<dbReference type="AlphaFoldDB" id="A0A354YX41"/>
<dbReference type="Gene3D" id="3.40.50.300">
    <property type="entry name" value="P-loop containing nucleotide triphosphate hydrolases"/>
    <property type="match status" value="1"/>
</dbReference>